<evidence type="ECO:0000256" key="3">
    <source>
        <dbReference type="ARBA" id="ARBA00022723"/>
    </source>
</evidence>
<dbReference type="InterPro" id="IPR016192">
    <property type="entry name" value="APOBEC/CMP_deaminase_Zn-bd"/>
</dbReference>
<evidence type="ECO:0000256" key="10">
    <source>
        <dbReference type="SAM" id="MobiDB-lite"/>
    </source>
</evidence>
<evidence type="ECO:0000313" key="13">
    <source>
        <dbReference type="Proteomes" id="UP000321518"/>
    </source>
</evidence>
<sequence>MLVCIVGPPQAGKKSLADHLVRGQAFTRVHLVPSLPTSRSEDDLYFTSSSDFLDHATRTWRRNFVTVDLVSKAKLAEFAKRPFVAIVAVDAPLGVRYRRAVAVAVEAGQITPSLEDFVEADDRLYHGALPLLSQVDGMEEVTELFEARIGGSAETATPAKKRPTRLSNDPPSPTPSPSKQISPEPSPEFSWTRPFQAAEQNLLHQTLSQLPPADSTLSSILPLAHLTIPNPHSSLGPFLSSFSLPTLAELLRPSWDTYFMLLASLASLRSNCMKRRVGAVLVRDKRVVSTGYNGTPRGVKNCSEGGCGRCNSHGDGFGEAEGPEDVDDEAEMLAANDQRKGMSRVGEALDECLCLHAEENALLEAGRERVSGGGTAGATLYCNTCPCLRCTVKIVQCGVKEVIYSLSYSMDSASRRVMEEAGVVLRQIPQPPFPK</sequence>
<evidence type="ECO:0000259" key="11">
    <source>
        <dbReference type="PROSITE" id="PS51747"/>
    </source>
</evidence>
<dbReference type="GO" id="GO:0009165">
    <property type="term" value="P:nucleotide biosynthetic process"/>
    <property type="evidence" value="ECO:0007669"/>
    <property type="project" value="UniProtKB-KW"/>
</dbReference>
<dbReference type="Pfam" id="PF00383">
    <property type="entry name" value="dCMP_cyt_deam_1"/>
    <property type="match status" value="1"/>
</dbReference>
<keyword evidence="6" id="KW-0862">Zinc</keyword>
<dbReference type="GO" id="GO:0005737">
    <property type="term" value="C:cytoplasm"/>
    <property type="evidence" value="ECO:0007669"/>
    <property type="project" value="TreeGrafter"/>
</dbReference>
<organism evidence="12 13">
    <name type="scientific">Rhodotorula toruloides</name>
    <name type="common">Yeast</name>
    <name type="synonym">Rhodosporidium toruloides</name>
    <dbReference type="NCBI Taxonomy" id="5286"/>
    <lineage>
        <taxon>Eukaryota</taxon>
        <taxon>Fungi</taxon>
        <taxon>Dikarya</taxon>
        <taxon>Basidiomycota</taxon>
        <taxon>Pucciniomycotina</taxon>
        <taxon>Microbotryomycetes</taxon>
        <taxon>Sporidiobolales</taxon>
        <taxon>Sporidiobolaceae</taxon>
        <taxon>Rhodotorula</taxon>
    </lineage>
</organism>
<protein>
    <recommendedName>
        <fullName evidence="9">Deoxycytidylate deaminase</fullName>
        <ecNumber evidence="7">3.5.4.12</ecNumber>
    </recommendedName>
    <alternativeName>
        <fullName evidence="8">dCMP deaminase</fullName>
    </alternativeName>
</protein>
<dbReference type="GO" id="GO:0004132">
    <property type="term" value="F:dCMP deaminase activity"/>
    <property type="evidence" value="ECO:0007669"/>
    <property type="project" value="UniProtKB-EC"/>
</dbReference>
<keyword evidence="4" id="KW-0545">Nucleotide biosynthesis</keyword>
<dbReference type="OrthoDB" id="6710946at2759"/>
<gene>
    <name evidence="12" type="ORF">Rt10032_c02g0819</name>
</gene>
<evidence type="ECO:0000256" key="7">
    <source>
        <dbReference type="ARBA" id="ARBA00038938"/>
    </source>
</evidence>
<evidence type="ECO:0000313" key="12">
    <source>
        <dbReference type="EMBL" id="GEM06802.1"/>
    </source>
</evidence>
<dbReference type="InterPro" id="IPR002125">
    <property type="entry name" value="CMP_dCMP_dom"/>
</dbReference>
<feature type="domain" description="CMP/dCMP-type deaminase" evidence="11">
    <location>
        <begin position="254"/>
        <end position="425"/>
    </location>
</feature>
<dbReference type="PROSITE" id="PS51747">
    <property type="entry name" value="CYT_DCMP_DEAMINASES_2"/>
    <property type="match status" value="1"/>
</dbReference>
<evidence type="ECO:0000256" key="6">
    <source>
        <dbReference type="ARBA" id="ARBA00022833"/>
    </source>
</evidence>
<reference evidence="12 13" key="1">
    <citation type="submission" date="2019-07" db="EMBL/GenBank/DDBJ databases">
        <title>Rhodotorula toruloides NBRC10032 genome sequencing.</title>
        <authorList>
            <person name="Shida Y."/>
            <person name="Takaku H."/>
            <person name="Ogasawara W."/>
            <person name="Mori K."/>
        </authorList>
    </citation>
    <scope>NUCLEOTIDE SEQUENCE [LARGE SCALE GENOMIC DNA]</scope>
    <source>
        <strain evidence="12 13">NBRC10032</strain>
    </source>
</reference>
<dbReference type="EC" id="3.5.4.12" evidence="7"/>
<dbReference type="GO" id="GO:0008270">
    <property type="term" value="F:zinc ion binding"/>
    <property type="evidence" value="ECO:0007669"/>
    <property type="project" value="InterPro"/>
</dbReference>
<dbReference type="InterPro" id="IPR015517">
    <property type="entry name" value="dCMP_deaminase-rel"/>
</dbReference>
<dbReference type="PROSITE" id="PS00903">
    <property type="entry name" value="CYT_DCMP_DEAMINASES_1"/>
    <property type="match status" value="1"/>
</dbReference>
<dbReference type="InterPro" id="IPR035105">
    <property type="entry name" value="Deoxycytidylate_deaminase_dom"/>
</dbReference>
<dbReference type="SUPFAM" id="SSF53927">
    <property type="entry name" value="Cytidine deaminase-like"/>
    <property type="match status" value="1"/>
</dbReference>
<name>A0A511K8Y0_RHOTO</name>
<dbReference type="Proteomes" id="UP000321518">
    <property type="component" value="Unassembled WGS sequence"/>
</dbReference>
<feature type="region of interest" description="Disordered" evidence="10">
    <location>
        <begin position="149"/>
        <end position="190"/>
    </location>
</feature>
<dbReference type="CDD" id="cd01286">
    <property type="entry name" value="deoxycytidylate_deaminase"/>
    <property type="match status" value="1"/>
</dbReference>
<keyword evidence="3" id="KW-0479">Metal-binding</keyword>
<comment type="caution">
    <text evidence="12">The sequence shown here is derived from an EMBL/GenBank/DDBJ whole genome shotgun (WGS) entry which is preliminary data.</text>
</comment>
<dbReference type="PANTHER" id="PTHR11086">
    <property type="entry name" value="DEOXYCYTIDYLATE DEAMINASE-RELATED"/>
    <property type="match status" value="1"/>
</dbReference>
<evidence type="ECO:0000256" key="8">
    <source>
        <dbReference type="ARBA" id="ARBA00041763"/>
    </source>
</evidence>
<accession>A0A511K8Y0</accession>
<keyword evidence="5" id="KW-0378">Hydrolase</keyword>
<evidence type="ECO:0000256" key="5">
    <source>
        <dbReference type="ARBA" id="ARBA00022801"/>
    </source>
</evidence>
<dbReference type="EMBL" id="BJWK01000002">
    <property type="protein sequence ID" value="GEM06802.1"/>
    <property type="molecule type" value="Genomic_DNA"/>
</dbReference>
<dbReference type="FunFam" id="3.40.140.10:FF:000035">
    <property type="entry name" value="dCMP deaminase"/>
    <property type="match status" value="1"/>
</dbReference>
<comment type="cofactor">
    <cofactor evidence="1">
        <name>Zn(2+)</name>
        <dbReference type="ChEBI" id="CHEBI:29105"/>
    </cofactor>
</comment>
<evidence type="ECO:0000256" key="1">
    <source>
        <dbReference type="ARBA" id="ARBA00001947"/>
    </source>
</evidence>
<evidence type="ECO:0000256" key="2">
    <source>
        <dbReference type="ARBA" id="ARBA00006576"/>
    </source>
</evidence>
<dbReference type="InterPro" id="IPR016193">
    <property type="entry name" value="Cytidine_deaminase-like"/>
</dbReference>
<dbReference type="PANTHER" id="PTHR11086:SF18">
    <property type="entry name" value="DEOXYCYTIDYLATE DEAMINASE"/>
    <property type="match status" value="1"/>
</dbReference>
<evidence type="ECO:0000256" key="4">
    <source>
        <dbReference type="ARBA" id="ARBA00022727"/>
    </source>
</evidence>
<dbReference type="Gene3D" id="3.40.140.10">
    <property type="entry name" value="Cytidine Deaminase, domain 2"/>
    <property type="match status" value="1"/>
</dbReference>
<evidence type="ECO:0000256" key="9">
    <source>
        <dbReference type="ARBA" id="ARBA00071582"/>
    </source>
</evidence>
<comment type="similarity">
    <text evidence="2">Belongs to the cytidine and deoxycytidylate deaminase family.</text>
</comment>
<proteinExistence type="inferred from homology"/>
<dbReference type="AlphaFoldDB" id="A0A511K8Y0"/>